<dbReference type="OrthoDB" id="4356994at2759"/>
<evidence type="ECO:0000256" key="8">
    <source>
        <dbReference type="SAM" id="MobiDB-lite"/>
    </source>
</evidence>
<evidence type="ECO:0000256" key="6">
    <source>
        <dbReference type="ARBA" id="ARBA00023242"/>
    </source>
</evidence>
<dbReference type="InterPro" id="IPR006076">
    <property type="entry name" value="FAD-dep_OxRdtase"/>
</dbReference>
<dbReference type="Gene3D" id="3.30.9.10">
    <property type="entry name" value="D-Amino Acid Oxidase, subunit A, domain 2"/>
    <property type="match status" value="1"/>
</dbReference>
<dbReference type="AlphaFoldDB" id="A0A9P6I0X2"/>
<sequence length="1175" mass="133683">MSGVDGGSETPDTGNKRRRTSGMYQRRRAVAACGPCRVRKTKCDNVRPACGFCQRNGGLCTYPDTSNDFSTFDPASLAILDRINHVVNLLENQPPPPPPQVELPCTAPTCIPAIPHGQQVLSPNSINGPGGSSCAVVDENQCQVDDGLPDDDVMIRDTVPEVHSIILELEEDDPDYLSQSRATSNGNLGRGVQEDDFTVLSKKFLAYVHVKNPVLDIADFKGELRCEIPLPSSGITQLNYPDLFPSPPSEVATPAPQPTSLDILEDDIQPEEEKSWFYYLAEISSRRMINRAISIMGYHGEEAWIRNIAKVVEKCEDFDQQINVWCCHIPQQINWQNRELSNNELVHYIQNRAESCREWIHRPFVYYVIHQAPNDPWLPRAMPLAEKCLEISVELLLDTNSHHRHHGTWFMARAAMTRALILLAAVKSDRFRMPDRWKHAVDCATCALQRWYGEAPDLRRAASVLEDLVDYKELRCIYKGCDKLCLPKTKYCGYHKCTFEGCANFRDNEKDSERLFCREHGCEFSECYSVAILVKKTSFGTYCRRHTCSVDDCSEVSESGSYCKTHSCSWDGCDKIHVKCGTFCEEHECKKDGCHAKCKVRLGYCEEHCCKIDGCINFNDTGCDKLCFEHSRKELHKKIKHLEDRLKGRGFETRHHDELKCRHEKLIRDYDSCLLRLNESKEEIRILRNTWVSDDDSRFRRQDLEDRNARLLLDLEREQRRVEHWERKAGDVLRRVDELECLLENERLRCPSDMYERRIADLVRRVEILDEELRCERENHTIHESRRHEVDRLMRVISDLERKLADEHIRSRRVEELVKKVEILKAMVDSEREQKDILLEEIAKRDDTEQKIAVVGAGVTGLCIALLLSDAGHAVTVVARNIAGDYSTEWASPWAGAVLAPHPDYGLEELQEQSLRAWRALAQKDENAGIRAVKVTEYYDDRPNDAYIWYRDSVANFRKLGDSDMVAGTTLGFTYDSHVINPNQFLPWAMQQLRDRRVEFLKAAISSIHEAKVMTGAAVVVNASGLGARELAGDDAVEPLRGQTMFVKTPTTAEVILRQGSQYTYMIPRPSDGGFILGGVSQPGNTQSDPDRSLRQDILDRVNQLTRGRFSWLKADHDVIKDFVGFRPGRKGGVRVERDGDVIHAYGVGPLGYVFAFGVAAKVKGLLEKPLTAKI</sequence>
<dbReference type="GeneID" id="62162884"/>
<comment type="caution">
    <text evidence="10">The sequence shown here is derived from an EMBL/GenBank/DDBJ whole genome shotgun (WGS) entry which is preliminary data.</text>
</comment>
<name>A0A9P6I0X2_9PEZI</name>
<evidence type="ECO:0000256" key="4">
    <source>
        <dbReference type="ARBA" id="ARBA00022827"/>
    </source>
</evidence>
<feature type="domain" description="Zn(2)-C6 fungal-type" evidence="9">
    <location>
        <begin position="32"/>
        <end position="62"/>
    </location>
</feature>
<dbReference type="InterPro" id="IPR023209">
    <property type="entry name" value="DAO"/>
</dbReference>
<gene>
    <name evidence="10" type="ORF">CkaCkLH20_07093</name>
</gene>
<keyword evidence="6" id="KW-0539">Nucleus</keyword>
<feature type="coiled-coil region" evidence="7">
    <location>
        <begin position="701"/>
        <end position="841"/>
    </location>
</feature>
<dbReference type="PANTHER" id="PTHR11530">
    <property type="entry name" value="D-AMINO ACID OXIDASE"/>
    <property type="match status" value="1"/>
</dbReference>
<dbReference type="GO" id="GO:0003884">
    <property type="term" value="F:D-amino-acid oxidase activity"/>
    <property type="evidence" value="ECO:0007669"/>
    <property type="project" value="InterPro"/>
</dbReference>
<evidence type="ECO:0000256" key="2">
    <source>
        <dbReference type="ARBA" id="ARBA00006730"/>
    </source>
</evidence>
<evidence type="ECO:0000313" key="11">
    <source>
        <dbReference type="Proteomes" id="UP000781932"/>
    </source>
</evidence>
<comment type="similarity">
    <text evidence="2">Belongs to the DAMOX/DASOX family.</text>
</comment>
<keyword evidence="5" id="KW-0560">Oxidoreductase</keyword>
<keyword evidence="11" id="KW-1185">Reference proteome</keyword>
<dbReference type="InterPro" id="IPR001138">
    <property type="entry name" value="Zn2Cys6_DnaBD"/>
</dbReference>
<evidence type="ECO:0000256" key="5">
    <source>
        <dbReference type="ARBA" id="ARBA00023002"/>
    </source>
</evidence>
<dbReference type="SMART" id="SM00066">
    <property type="entry name" value="GAL4"/>
    <property type="match status" value="1"/>
</dbReference>
<proteinExistence type="inferred from homology"/>
<organism evidence="10 11">
    <name type="scientific">Colletotrichum karsti</name>
    <dbReference type="NCBI Taxonomy" id="1095194"/>
    <lineage>
        <taxon>Eukaryota</taxon>
        <taxon>Fungi</taxon>
        <taxon>Dikarya</taxon>
        <taxon>Ascomycota</taxon>
        <taxon>Pezizomycotina</taxon>
        <taxon>Sordariomycetes</taxon>
        <taxon>Hypocreomycetidae</taxon>
        <taxon>Glomerellales</taxon>
        <taxon>Glomerellaceae</taxon>
        <taxon>Colletotrichum</taxon>
        <taxon>Colletotrichum boninense species complex</taxon>
    </lineage>
</organism>
<dbReference type="Gene3D" id="3.40.50.720">
    <property type="entry name" value="NAD(P)-binding Rossmann-like Domain"/>
    <property type="match status" value="1"/>
</dbReference>
<dbReference type="CDD" id="cd00067">
    <property type="entry name" value="GAL4"/>
    <property type="match status" value="1"/>
</dbReference>
<protein>
    <recommendedName>
        <fullName evidence="9">Zn(2)-C6 fungal-type domain-containing protein</fullName>
    </recommendedName>
</protein>
<dbReference type="SUPFAM" id="SSF51971">
    <property type="entry name" value="Nucleotide-binding domain"/>
    <property type="match status" value="1"/>
</dbReference>
<dbReference type="SUPFAM" id="SSF54373">
    <property type="entry name" value="FAD-linked reductases, C-terminal domain"/>
    <property type="match status" value="1"/>
</dbReference>
<dbReference type="PROSITE" id="PS00463">
    <property type="entry name" value="ZN2_CY6_FUNGAL_1"/>
    <property type="match status" value="1"/>
</dbReference>
<dbReference type="EMBL" id="JAATWM020000022">
    <property type="protein sequence ID" value="KAF9875273.1"/>
    <property type="molecule type" value="Genomic_DNA"/>
</dbReference>
<dbReference type="Pfam" id="PF00172">
    <property type="entry name" value="Zn_clus"/>
    <property type="match status" value="1"/>
</dbReference>
<dbReference type="SUPFAM" id="SSF57701">
    <property type="entry name" value="Zn2/Cys6 DNA-binding domain"/>
    <property type="match status" value="1"/>
</dbReference>
<dbReference type="RefSeq" id="XP_038744734.1">
    <property type="nucleotide sequence ID" value="XM_038889810.1"/>
</dbReference>
<evidence type="ECO:0000259" key="9">
    <source>
        <dbReference type="PROSITE" id="PS50048"/>
    </source>
</evidence>
<dbReference type="GO" id="GO:0005737">
    <property type="term" value="C:cytoplasm"/>
    <property type="evidence" value="ECO:0007669"/>
    <property type="project" value="TreeGrafter"/>
</dbReference>
<evidence type="ECO:0000256" key="7">
    <source>
        <dbReference type="SAM" id="Coils"/>
    </source>
</evidence>
<dbReference type="GO" id="GO:0019478">
    <property type="term" value="P:D-amino acid catabolic process"/>
    <property type="evidence" value="ECO:0007669"/>
    <property type="project" value="TreeGrafter"/>
</dbReference>
<evidence type="ECO:0000313" key="10">
    <source>
        <dbReference type="EMBL" id="KAF9875273.1"/>
    </source>
</evidence>
<reference evidence="10" key="2">
    <citation type="submission" date="2020-11" db="EMBL/GenBank/DDBJ databases">
        <title>Whole genome sequencing of Colletotrichum sp.</title>
        <authorList>
            <person name="Li H."/>
        </authorList>
    </citation>
    <scope>NUCLEOTIDE SEQUENCE</scope>
    <source>
        <strain evidence="10">CkLH20</strain>
    </source>
</reference>
<dbReference type="InterPro" id="IPR036864">
    <property type="entry name" value="Zn2-C6_fun-type_DNA-bd_sf"/>
</dbReference>
<reference evidence="10" key="1">
    <citation type="submission" date="2020-03" db="EMBL/GenBank/DDBJ databases">
        <authorList>
            <person name="He L."/>
        </authorList>
    </citation>
    <scope>NUCLEOTIDE SEQUENCE</scope>
    <source>
        <strain evidence="10">CkLH20</strain>
    </source>
</reference>
<dbReference type="Proteomes" id="UP000781932">
    <property type="component" value="Unassembled WGS sequence"/>
</dbReference>
<keyword evidence="7" id="KW-0175">Coiled coil</keyword>
<dbReference type="PROSITE" id="PS50048">
    <property type="entry name" value="ZN2_CY6_FUNGAL_2"/>
    <property type="match status" value="1"/>
</dbReference>
<accession>A0A9P6I0X2</accession>
<keyword evidence="4" id="KW-0274">FAD</keyword>
<dbReference type="PANTHER" id="PTHR11530:SF11">
    <property type="entry name" value="D-ASPARTATE OXIDASE"/>
    <property type="match status" value="1"/>
</dbReference>
<feature type="region of interest" description="Disordered" evidence="8">
    <location>
        <begin position="1"/>
        <end position="23"/>
    </location>
</feature>
<dbReference type="GO" id="GO:0000981">
    <property type="term" value="F:DNA-binding transcription factor activity, RNA polymerase II-specific"/>
    <property type="evidence" value="ECO:0007669"/>
    <property type="project" value="InterPro"/>
</dbReference>
<dbReference type="GO" id="GO:0071949">
    <property type="term" value="F:FAD binding"/>
    <property type="evidence" value="ECO:0007669"/>
    <property type="project" value="InterPro"/>
</dbReference>
<dbReference type="CDD" id="cd12148">
    <property type="entry name" value="fungal_TF_MHR"/>
    <property type="match status" value="1"/>
</dbReference>
<dbReference type="Pfam" id="PF01266">
    <property type="entry name" value="DAO"/>
    <property type="match status" value="1"/>
</dbReference>
<evidence type="ECO:0000256" key="1">
    <source>
        <dbReference type="ARBA" id="ARBA00001974"/>
    </source>
</evidence>
<evidence type="ECO:0000256" key="3">
    <source>
        <dbReference type="ARBA" id="ARBA00022630"/>
    </source>
</evidence>
<dbReference type="Gene3D" id="4.10.240.10">
    <property type="entry name" value="Zn(2)-C6 fungal-type DNA-binding domain"/>
    <property type="match status" value="1"/>
</dbReference>
<keyword evidence="3" id="KW-0285">Flavoprotein</keyword>
<dbReference type="GO" id="GO:0008270">
    <property type="term" value="F:zinc ion binding"/>
    <property type="evidence" value="ECO:0007669"/>
    <property type="project" value="InterPro"/>
</dbReference>
<comment type="cofactor">
    <cofactor evidence="1">
        <name>FAD</name>
        <dbReference type="ChEBI" id="CHEBI:57692"/>
    </cofactor>
</comment>